<comment type="caution">
    <text evidence="3">The sequence shown here is derived from an EMBL/GenBank/DDBJ whole genome shotgun (WGS) entry which is preliminary data.</text>
</comment>
<dbReference type="AlphaFoldDB" id="A0A831TZL6"/>
<gene>
    <name evidence="3" type="ORF">ENQ87_01875</name>
</gene>
<evidence type="ECO:0000256" key="1">
    <source>
        <dbReference type="SAM" id="MobiDB-lite"/>
    </source>
</evidence>
<feature type="domain" description="Flagellar hook-length control protein-like C-terminal" evidence="2">
    <location>
        <begin position="511"/>
        <end position="584"/>
    </location>
</feature>
<keyword evidence="3" id="KW-0282">Flagellum</keyword>
<feature type="compositionally biased region" description="Pro residues" evidence="1">
    <location>
        <begin position="213"/>
        <end position="224"/>
    </location>
</feature>
<dbReference type="InterPro" id="IPR021136">
    <property type="entry name" value="Flagellar_hook_control-like_C"/>
</dbReference>
<protein>
    <submittedName>
        <fullName evidence="3">Flagellar hook-length control protein FliK</fullName>
    </submittedName>
</protein>
<reference evidence="3" key="1">
    <citation type="journal article" date="2020" name="mSystems">
        <title>Genome- and Community-Level Interaction Insights into Carbon Utilization and Element Cycling Functions of Hydrothermarchaeota in Hydrothermal Sediment.</title>
        <authorList>
            <person name="Zhou Z."/>
            <person name="Liu Y."/>
            <person name="Xu W."/>
            <person name="Pan J."/>
            <person name="Luo Z.H."/>
            <person name="Li M."/>
        </authorList>
    </citation>
    <scope>NUCLEOTIDE SEQUENCE [LARGE SCALE GENOMIC DNA]</scope>
    <source>
        <strain evidence="3">SpSt-349</strain>
    </source>
</reference>
<feature type="compositionally biased region" description="Low complexity" evidence="1">
    <location>
        <begin position="395"/>
        <end position="407"/>
    </location>
</feature>
<feature type="compositionally biased region" description="Low complexity" evidence="1">
    <location>
        <begin position="253"/>
        <end position="262"/>
    </location>
</feature>
<feature type="compositionally biased region" description="Pro residues" evidence="1">
    <location>
        <begin position="125"/>
        <end position="138"/>
    </location>
</feature>
<dbReference type="Pfam" id="PF02120">
    <property type="entry name" value="Flg_hook"/>
    <property type="match status" value="1"/>
</dbReference>
<dbReference type="InterPro" id="IPR038610">
    <property type="entry name" value="FliK-like_C_sf"/>
</dbReference>
<evidence type="ECO:0000313" key="3">
    <source>
        <dbReference type="EMBL" id="HEN41114.1"/>
    </source>
</evidence>
<organism evidence="3">
    <name type="scientific">Geobacter metallireducens</name>
    <dbReference type="NCBI Taxonomy" id="28232"/>
    <lineage>
        <taxon>Bacteria</taxon>
        <taxon>Pseudomonadati</taxon>
        <taxon>Thermodesulfobacteriota</taxon>
        <taxon>Desulfuromonadia</taxon>
        <taxon>Geobacterales</taxon>
        <taxon>Geobacteraceae</taxon>
        <taxon>Geobacter</taxon>
    </lineage>
</organism>
<feature type="compositionally biased region" description="Pro residues" evidence="1">
    <location>
        <begin position="408"/>
        <end position="435"/>
    </location>
</feature>
<feature type="region of interest" description="Disordered" evidence="1">
    <location>
        <begin position="185"/>
        <end position="470"/>
    </location>
</feature>
<dbReference type="EMBL" id="DSOV01000007">
    <property type="protein sequence ID" value="HEN41114.1"/>
    <property type="molecule type" value="Genomic_DNA"/>
</dbReference>
<evidence type="ECO:0000259" key="2">
    <source>
        <dbReference type="Pfam" id="PF02120"/>
    </source>
</evidence>
<feature type="region of interest" description="Disordered" evidence="1">
    <location>
        <begin position="115"/>
        <end position="138"/>
    </location>
</feature>
<feature type="compositionally biased region" description="Low complexity" evidence="1">
    <location>
        <begin position="357"/>
        <end position="379"/>
    </location>
</feature>
<sequence>MIITQDIARIAQALLKDTTGSLVEATWQSLTPLHLTPGQMVRGEVMANLANSRYLVRIANELLHMELPLNLQPGQAVELTYVTDEPRLLFALSKSANSATPVQISDTGRWLNTLAQGTGDAPAASPLPRPSLVIPAPPRDPAHLAEGLRNVLTRSGVFYESHLSQWVRGERPLADLLREPQGRLSPLAGRLPAEGSGTPPAPHGVQGAQASGPQPPPAAAPAPPAAAADGAPSMESSASPSSRPPVPGGPPAGQGTDAAADTASRRGEMPPDTPVAGDPKGGQATGAESRAPVPQTAVSPQNTPPASGRPAESPPPSPAPPQQTGAAPSPPDAGTVAAPPAPSRDGAAPAGAPPFRPAGEASAHQPAAAAPQQGHAPQPRETVAPGPAEDGRHSPAAMPDPRAAAPNQPQPPPRDGVPPPPPGKNPAPPPVPGPPDGGRRTAILGDIAPPDRGGAGRPAAPPPPAGVDPQTIPIIKEQLATLTTGVFTWFGQAWPGQEMEWQVEEREAEGGKGERGWQTEVAVELPTLGGIRATLRSGKEGIAVMLAAEDGRTAEILASGQGGLEERFGAAGLRLGGFTVRNGTQ</sequence>
<keyword evidence="3" id="KW-0966">Cell projection</keyword>
<dbReference type="Gene3D" id="3.30.750.140">
    <property type="match status" value="1"/>
</dbReference>
<keyword evidence="3" id="KW-0969">Cilium</keyword>
<name>A0A831TZL6_GEOME</name>
<feature type="compositionally biased region" description="Low complexity" evidence="1">
    <location>
        <begin position="225"/>
        <end position="241"/>
    </location>
</feature>
<feature type="compositionally biased region" description="Pro residues" evidence="1">
    <location>
        <begin position="312"/>
        <end position="321"/>
    </location>
</feature>
<proteinExistence type="predicted"/>
<accession>A0A831TZL6</accession>